<keyword evidence="5" id="KW-0808">Transferase</keyword>
<dbReference type="AlphaFoldDB" id="A0A328C7Y6"/>
<feature type="binding site" evidence="2">
    <location>
        <position position="81"/>
    </location>
    <ligand>
        <name>substrate</name>
    </ligand>
</feature>
<evidence type="ECO:0000256" key="3">
    <source>
        <dbReference type="PIRSR" id="PIRSR000705-3"/>
    </source>
</evidence>
<dbReference type="GO" id="GO:0005737">
    <property type="term" value="C:cytoplasm"/>
    <property type="evidence" value="ECO:0007669"/>
    <property type="project" value="TreeGrafter"/>
</dbReference>
<name>A0A328C7Y6_9DELT</name>
<reference evidence="5 6" key="1">
    <citation type="submission" date="2018-05" db="EMBL/GenBank/DDBJ databases">
        <title>Lujinxingia marina gen. nov. sp. nov., a new facultative anaerobic member of the class Deltaproteobacteria, and proposal of Lujinxingaceae fam. nov.</title>
        <authorList>
            <person name="Li C.-M."/>
        </authorList>
    </citation>
    <scope>NUCLEOTIDE SEQUENCE [LARGE SCALE GENOMIC DNA]</scope>
    <source>
        <strain evidence="5 6">B210</strain>
    </source>
</reference>
<dbReference type="OrthoDB" id="9776634at2"/>
<dbReference type="Gene3D" id="3.40.50.300">
    <property type="entry name" value="P-loop containing nucleotide triphosphate hydrolases"/>
    <property type="match status" value="1"/>
</dbReference>
<feature type="binding site" evidence="2">
    <location>
        <position position="58"/>
    </location>
    <ligand>
        <name>substrate</name>
    </ligand>
</feature>
<dbReference type="InterPro" id="IPR050566">
    <property type="entry name" value="Deoxyribonucleoside_kinase"/>
</dbReference>
<dbReference type="Proteomes" id="UP000249169">
    <property type="component" value="Unassembled WGS sequence"/>
</dbReference>
<feature type="domain" description="Deoxynucleoside kinase" evidence="4">
    <location>
        <begin position="30"/>
        <end position="225"/>
    </location>
</feature>
<evidence type="ECO:0000313" key="5">
    <source>
        <dbReference type="EMBL" id="RAL21255.1"/>
    </source>
</evidence>
<feature type="binding site" evidence="2">
    <location>
        <position position="172"/>
    </location>
    <ligand>
        <name>substrate</name>
    </ligand>
</feature>
<evidence type="ECO:0000256" key="2">
    <source>
        <dbReference type="PIRSR" id="PIRSR000705-2"/>
    </source>
</evidence>
<proteinExistence type="predicted"/>
<protein>
    <submittedName>
        <fullName evidence="5">Deoxynucleoside kinase</fullName>
    </submittedName>
</protein>
<comment type="caution">
    <text evidence="5">The sequence shown here is derived from an EMBL/GenBank/DDBJ whole genome shotgun (WGS) entry which is preliminary data.</text>
</comment>
<dbReference type="CDD" id="cd01673">
    <property type="entry name" value="dNK"/>
    <property type="match status" value="1"/>
</dbReference>
<dbReference type="InterPro" id="IPR031314">
    <property type="entry name" value="DNK_dom"/>
</dbReference>
<feature type="binding site" evidence="3">
    <location>
        <begin position="34"/>
        <end position="42"/>
    </location>
    <ligand>
        <name>ATP</name>
        <dbReference type="ChEBI" id="CHEBI:30616"/>
    </ligand>
</feature>
<dbReference type="GO" id="GO:0019136">
    <property type="term" value="F:deoxynucleoside kinase activity"/>
    <property type="evidence" value="ECO:0007669"/>
    <property type="project" value="InterPro"/>
</dbReference>
<organism evidence="5 6">
    <name type="scientific">Lujinxingia litoralis</name>
    <dbReference type="NCBI Taxonomy" id="2211119"/>
    <lineage>
        <taxon>Bacteria</taxon>
        <taxon>Deltaproteobacteria</taxon>
        <taxon>Bradymonadales</taxon>
        <taxon>Lujinxingiaceae</taxon>
        <taxon>Lujinxingia</taxon>
    </lineage>
</organism>
<evidence type="ECO:0000259" key="4">
    <source>
        <dbReference type="Pfam" id="PF01712"/>
    </source>
</evidence>
<gene>
    <name evidence="5" type="ORF">DL240_14105</name>
</gene>
<sequence>MTQPHDTRQIIEVDRTPETPRDVAGKRRYIAVAGNIGAGKSSLVEFLCQRYDIEPYFEPNEENPYLEDFYADMNQWSFASQIYFLTAKFKLHLDLDQTTHSVIQDRTIWEDAEIFAENLYRKKLMSERDYRTYRQLYEAVRSQIQPPDLMIYLRCPIRAVKKRIKLRGREMEKNIPTAYLKQLDRLYEGWIANYNLSPVVIIPSHELDYVTDLVDCHDILTAIEKYL</sequence>
<dbReference type="PANTHER" id="PTHR10513:SF35">
    <property type="entry name" value="DEOXYADENOSINE KINASE"/>
    <property type="match status" value="1"/>
</dbReference>
<feature type="active site" description="Proton acceptor" evidence="1">
    <location>
        <position position="105"/>
    </location>
</feature>
<dbReference type="GO" id="GO:0005524">
    <property type="term" value="F:ATP binding"/>
    <property type="evidence" value="ECO:0007669"/>
    <property type="project" value="UniProtKB-KW"/>
</dbReference>
<evidence type="ECO:0000313" key="6">
    <source>
        <dbReference type="Proteomes" id="UP000249169"/>
    </source>
</evidence>
<feature type="binding site" evidence="2">
    <location>
        <position position="106"/>
    </location>
    <ligand>
        <name>substrate</name>
    </ligand>
</feature>
<dbReference type="InterPro" id="IPR027417">
    <property type="entry name" value="P-loop_NTPase"/>
</dbReference>
<feature type="binding site" evidence="2">
    <location>
        <position position="111"/>
    </location>
    <ligand>
        <name>substrate</name>
    </ligand>
</feature>
<dbReference type="InterPro" id="IPR002624">
    <property type="entry name" value="DCK/DGK"/>
</dbReference>
<feature type="binding site" evidence="3">
    <location>
        <begin position="163"/>
        <end position="167"/>
    </location>
    <ligand>
        <name>ATP</name>
        <dbReference type="ChEBI" id="CHEBI:30616"/>
    </ligand>
</feature>
<dbReference type="PIRSF" id="PIRSF000705">
    <property type="entry name" value="DNK"/>
    <property type="match status" value="1"/>
</dbReference>
<evidence type="ECO:0000256" key="1">
    <source>
        <dbReference type="PIRSR" id="PIRSR000705-1"/>
    </source>
</evidence>
<dbReference type="EMBL" id="QHKO01000006">
    <property type="protein sequence ID" value="RAL21255.1"/>
    <property type="molecule type" value="Genomic_DNA"/>
</dbReference>
<feature type="binding site" evidence="2">
    <location>
        <position position="70"/>
    </location>
    <ligand>
        <name>substrate</name>
    </ligand>
</feature>
<dbReference type="PANTHER" id="PTHR10513">
    <property type="entry name" value="DEOXYNUCLEOSIDE KINASE"/>
    <property type="match status" value="1"/>
</dbReference>
<dbReference type="RefSeq" id="WP_111730543.1">
    <property type="nucleotide sequence ID" value="NZ_QHKO01000006.1"/>
</dbReference>
<keyword evidence="5" id="KW-0418">Kinase</keyword>
<keyword evidence="3" id="KW-0067">ATP-binding</keyword>
<dbReference type="SUPFAM" id="SSF52540">
    <property type="entry name" value="P-loop containing nucleoside triphosphate hydrolases"/>
    <property type="match status" value="1"/>
</dbReference>
<keyword evidence="6" id="KW-1185">Reference proteome</keyword>
<dbReference type="Pfam" id="PF01712">
    <property type="entry name" value="dNK"/>
    <property type="match status" value="1"/>
</dbReference>
<accession>A0A328C7Y6</accession>
<keyword evidence="3" id="KW-0547">Nucleotide-binding</keyword>